<sequence>MSDAATGRYFEDFVIGSAYRHAIRKTLSEADSLLFSTLTYGMEPLHVDQAYAEAAPYGMRAVNSILLLGLACGIGAAGLARDAVSGTVAFSDARFTRPVFIGDTIHVESEVLDKRDDPECPDAGLIELERRAYNQRNEVVAKFRCLQRLPRRHPAG</sequence>
<dbReference type="OrthoDB" id="6703795at2"/>
<dbReference type="Gene3D" id="3.10.129.10">
    <property type="entry name" value="Hotdog Thioesterase"/>
    <property type="match status" value="1"/>
</dbReference>
<dbReference type="EMBL" id="CP010537">
    <property type="protein sequence ID" value="AJG22468.1"/>
    <property type="molecule type" value="Genomic_DNA"/>
</dbReference>
<dbReference type="KEGG" id="cbw:RR42_s0878"/>
<dbReference type="PANTHER" id="PTHR43664:SF1">
    <property type="entry name" value="BETA-METHYLMALYL-COA DEHYDRATASE"/>
    <property type="match status" value="1"/>
</dbReference>
<dbReference type="Proteomes" id="UP000031843">
    <property type="component" value="Chromosome secondary"/>
</dbReference>
<gene>
    <name evidence="2" type="ORF">RR42_s0878</name>
</gene>
<feature type="domain" description="MaoC-like" evidence="1">
    <location>
        <begin position="15"/>
        <end position="116"/>
    </location>
</feature>
<dbReference type="RefSeq" id="WP_043353955.1">
    <property type="nucleotide sequence ID" value="NZ_CP010537.1"/>
</dbReference>
<dbReference type="InterPro" id="IPR029069">
    <property type="entry name" value="HotDog_dom_sf"/>
</dbReference>
<dbReference type="STRING" id="68895.RR42_s0878"/>
<proteinExistence type="predicted"/>
<dbReference type="InterPro" id="IPR052342">
    <property type="entry name" value="MCH/BMMD"/>
</dbReference>
<dbReference type="CDD" id="cd03451">
    <property type="entry name" value="FkbR2"/>
    <property type="match status" value="1"/>
</dbReference>
<dbReference type="SUPFAM" id="SSF54637">
    <property type="entry name" value="Thioesterase/thiol ester dehydrase-isomerase"/>
    <property type="match status" value="1"/>
</dbReference>
<protein>
    <submittedName>
        <fullName evidence="2">Putative transcriptional regulator</fullName>
    </submittedName>
</protein>
<dbReference type="InterPro" id="IPR002539">
    <property type="entry name" value="MaoC-like_dom"/>
</dbReference>
<evidence type="ECO:0000313" key="2">
    <source>
        <dbReference type="EMBL" id="AJG22468.1"/>
    </source>
</evidence>
<keyword evidence="3" id="KW-1185">Reference proteome</keyword>
<dbReference type="PANTHER" id="PTHR43664">
    <property type="entry name" value="MONOAMINE OXIDASE-RELATED"/>
    <property type="match status" value="1"/>
</dbReference>
<evidence type="ECO:0000313" key="3">
    <source>
        <dbReference type="Proteomes" id="UP000031843"/>
    </source>
</evidence>
<dbReference type="Pfam" id="PF01575">
    <property type="entry name" value="MaoC_dehydratas"/>
    <property type="match status" value="1"/>
</dbReference>
<accession>A0A0C4YHJ3</accession>
<dbReference type="AlphaFoldDB" id="A0A0C4YHJ3"/>
<evidence type="ECO:0000259" key="1">
    <source>
        <dbReference type="Pfam" id="PF01575"/>
    </source>
</evidence>
<organism evidence="2 3">
    <name type="scientific">Cupriavidus basilensis</name>
    <dbReference type="NCBI Taxonomy" id="68895"/>
    <lineage>
        <taxon>Bacteria</taxon>
        <taxon>Pseudomonadati</taxon>
        <taxon>Pseudomonadota</taxon>
        <taxon>Betaproteobacteria</taxon>
        <taxon>Burkholderiales</taxon>
        <taxon>Burkholderiaceae</taxon>
        <taxon>Cupriavidus</taxon>
    </lineage>
</organism>
<name>A0A0C4YHJ3_9BURK</name>
<reference evidence="2 3" key="1">
    <citation type="journal article" date="2015" name="Genome Announc.">
        <title>Complete Genome Sequence of Cupriavidus basilensis 4G11, Isolated from the Oak Ridge Field Research Center Site.</title>
        <authorList>
            <person name="Ray J."/>
            <person name="Waters R.J."/>
            <person name="Skerker J.M."/>
            <person name="Kuehl J.V."/>
            <person name="Price M.N."/>
            <person name="Huang J."/>
            <person name="Chakraborty R."/>
            <person name="Arkin A.P."/>
            <person name="Deutschbauer A."/>
        </authorList>
    </citation>
    <scope>NUCLEOTIDE SEQUENCE [LARGE SCALE GENOMIC DNA]</scope>
    <source>
        <strain evidence="2">4G11</strain>
    </source>
</reference>